<evidence type="ECO:0000256" key="3">
    <source>
        <dbReference type="ARBA" id="ARBA00023085"/>
    </source>
</evidence>
<evidence type="ECO:0000256" key="1">
    <source>
        <dbReference type="ARBA" id="ARBA00005184"/>
    </source>
</evidence>
<dbReference type="InterPro" id="IPR011050">
    <property type="entry name" value="Pectin_lyase_fold/virulence"/>
</dbReference>
<reference evidence="5" key="1">
    <citation type="journal article" date="2023" name="Nat. Commun.">
        <title>Diploid and tetraploid genomes of Acorus and the evolution of monocots.</title>
        <authorList>
            <person name="Ma L."/>
            <person name="Liu K.W."/>
            <person name="Li Z."/>
            <person name="Hsiao Y.Y."/>
            <person name="Qi Y."/>
            <person name="Fu T."/>
            <person name="Tang G.D."/>
            <person name="Zhang D."/>
            <person name="Sun W.H."/>
            <person name="Liu D.K."/>
            <person name="Li Y."/>
            <person name="Chen G.Z."/>
            <person name="Liu X.D."/>
            <person name="Liao X.Y."/>
            <person name="Jiang Y.T."/>
            <person name="Yu X."/>
            <person name="Hao Y."/>
            <person name="Huang J."/>
            <person name="Zhao X.W."/>
            <person name="Ke S."/>
            <person name="Chen Y.Y."/>
            <person name="Wu W.L."/>
            <person name="Hsu J.L."/>
            <person name="Lin Y.F."/>
            <person name="Huang M.D."/>
            <person name="Li C.Y."/>
            <person name="Huang L."/>
            <person name="Wang Z.W."/>
            <person name="Zhao X."/>
            <person name="Zhong W.Y."/>
            <person name="Peng D.H."/>
            <person name="Ahmad S."/>
            <person name="Lan S."/>
            <person name="Zhang J.S."/>
            <person name="Tsai W.C."/>
            <person name="Van de Peer Y."/>
            <person name="Liu Z.J."/>
        </authorList>
    </citation>
    <scope>NUCLEOTIDE SEQUENCE</scope>
    <source>
        <strain evidence="5">SCP</strain>
    </source>
</reference>
<dbReference type="SUPFAM" id="SSF51126">
    <property type="entry name" value="Pectin lyase-like"/>
    <property type="match status" value="1"/>
</dbReference>
<organism evidence="5 6">
    <name type="scientific">Acorus gramineus</name>
    <name type="common">Dwarf sweet flag</name>
    <dbReference type="NCBI Taxonomy" id="55184"/>
    <lineage>
        <taxon>Eukaryota</taxon>
        <taxon>Viridiplantae</taxon>
        <taxon>Streptophyta</taxon>
        <taxon>Embryophyta</taxon>
        <taxon>Tracheophyta</taxon>
        <taxon>Spermatophyta</taxon>
        <taxon>Magnoliopsida</taxon>
        <taxon>Liliopsida</taxon>
        <taxon>Acoraceae</taxon>
        <taxon>Acorus</taxon>
    </lineage>
</organism>
<dbReference type="InterPro" id="IPR012334">
    <property type="entry name" value="Pectin_lyas_fold"/>
</dbReference>
<name>A0AAV9BTB3_ACOGR</name>
<dbReference type="GO" id="GO:0042545">
    <property type="term" value="P:cell wall modification"/>
    <property type="evidence" value="ECO:0007669"/>
    <property type="project" value="InterPro"/>
</dbReference>
<dbReference type="Proteomes" id="UP001179952">
    <property type="component" value="Unassembled WGS sequence"/>
</dbReference>
<dbReference type="EMBL" id="JAUJYN010000001">
    <property type="protein sequence ID" value="KAK1279572.1"/>
    <property type="molecule type" value="Genomic_DNA"/>
</dbReference>
<evidence type="ECO:0000313" key="6">
    <source>
        <dbReference type="Proteomes" id="UP001179952"/>
    </source>
</evidence>
<accession>A0AAV9BTB3</accession>
<reference evidence="5" key="2">
    <citation type="submission" date="2023-06" db="EMBL/GenBank/DDBJ databases">
        <authorList>
            <person name="Ma L."/>
            <person name="Liu K.-W."/>
            <person name="Li Z."/>
            <person name="Hsiao Y.-Y."/>
            <person name="Qi Y."/>
            <person name="Fu T."/>
            <person name="Tang G."/>
            <person name="Zhang D."/>
            <person name="Sun W.-H."/>
            <person name="Liu D.-K."/>
            <person name="Li Y."/>
            <person name="Chen G.-Z."/>
            <person name="Liu X.-D."/>
            <person name="Liao X.-Y."/>
            <person name="Jiang Y.-T."/>
            <person name="Yu X."/>
            <person name="Hao Y."/>
            <person name="Huang J."/>
            <person name="Zhao X.-W."/>
            <person name="Ke S."/>
            <person name="Chen Y.-Y."/>
            <person name="Wu W.-L."/>
            <person name="Hsu J.-L."/>
            <person name="Lin Y.-F."/>
            <person name="Huang M.-D."/>
            <person name="Li C.-Y."/>
            <person name="Huang L."/>
            <person name="Wang Z.-W."/>
            <person name="Zhao X."/>
            <person name="Zhong W.-Y."/>
            <person name="Peng D.-H."/>
            <person name="Ahmad S."/>
            <person name="Lan S."/>
            <person name="Zhang J.-S."/>
            <person name="Tsai W.-C."/>
            <person name="Van De Peer Y."/>
            <person name="Liu Z.-J."/>
        </authorList>
    </citation>
    <scope>NUCLEOTIDE SEQUENCE</scope>
    <source>
        <strain evidence="5">SCP</strain>
        <tissue evidence="5">Leaves</tissue>
    </source>
</reference>
<comment type="pathway">
    <text evidence="1">Glycan metabolism; pectin degradation; 2-dehydro-3-deoxy-D-gluconate from pectin: step 1/5.</text>
</comment>
<dbReference type="AlphaFoldDB" id="A0AAV9BTB3"/>
<gene>
    <name evidence="5" type="ORF">QJS04_geneDACA014265</name>
</gene>
<comment type="caution">
    <text evidence="5">The sequence shown here is derived from an EMBL/GenBank/DDBJ whole genome shotgun (WGS) entry which is preliminary data.</text>
</comment>
<dbReference type="PANTHER" id="PTHR31707">
    <property type="entry name" value="PECTINESTERASE"/>
    <property type="match status" value="1"/>
</dbReference>
<dbReference type="GO" id="GO:0030599">
    <property type="term" value="F:pectinesterase activity"/>
    <property type="evidence" value="ECO:0007669"/>
    <property type="project" value="InterPro"/>
</dbReference>
<feature type="domain" description="Pectinesterase catalytic" evidence="4">
    <location>
        <begin position="6"/>
        <end position="75"/>
    </location>
</feature>
<sequence>MSVKANVIVSEDGSGNFMTITEAVKDAPFSTQRYVIYIKKGTYTEDIVTVRQPNITFIGDGMGKTVMQTSRSIPDVQHLSQSPNLGN</sequence>
<protein>
    <submittedName>
        <fullName evidence="5">Pectinesterase 2</fullName>
    </submittedName>
</protein>
<proteinExistence type="predicted"/>
<keyword evidence="6" id="KW-1185">Reference proteome</keyword>
<dbReference type="Pfam" id="PF01095">
    <property type="entry name" value="Pectinesterase"/>
    <property type="match status" value="1"/>
</dbReference>
<evidence type="ECO:0000256" key="2">
    <source>
        <dbReference type="ARBA" id="ARBA00022801"/>
    </source>
</evidence>
<evidence type="ECO:0000259" key="4">
    <source>
        <dbReference type="Pfam" id="PF01095"/>
    </source>
</evidence>
<keyword evidence="2" id="KW-0378">Hydrolase</keyword>
<dbReference type="Gene3D" id="2.160.20.10">
    <property type="entry name" value="Single-stranded right-handed beta-helix, Pectin lyase-like"/>
    <property type="match status" value="1"/>
</dbReference>
<dbReference type="InterPro" id="IPR000070">
    <property type="entry name" value="Pectinesterase_cat"/>
</dbReference>
<evidence type="ECO:0000313" key="5">
    <source>
        <dbReference type="EMBL" id="KAK1279572.1"/>
    </source>
</evidence>
<keyword evidence="3" id="KW-0063">Aspartyl esterase</keyword>